<evidence type="ECO:0000256" key="5">
    <source>
        <dbReference type="ARBA" id="ARBA00040276"/>
    </source>
</evidence>
<evidence type="ECO:0000256" key="7">
    <source>
        <dbReference type="ARBA" id="ARBA00042026"/>
    </source>
</evidence>
<comment type="catalytic activity">
    <reaction evidence="15">
        <text>resolvin D2 + NAD(+) = 7-oxoresolvin D2 + NADH + H(+)</text>
        <dbReference type="Rhea" id="RHEA:53584"/>
        <dbReference type="ChEBI" id="CHEBI:15378"/>
        <dbReference type="ChEBI" id="CHEBI:57540"/>
        <dbReference type="ChEBI" id="CHEBI:57945"/>
        <dbReference type="ChEBI" id="CHEBI:133367"/>
        <dbReference type="ChEBI" id="CHEBI:137497"/>
    </reaction>
    <physiologicalReaction direction="left-to-right" evidence="15">
        <dbReference type="Rhea" id="RHEA:53585"/>
    </physiologicalReaction>
</comment>
<comment type="catalytic activity">
    <reaction evidence="21">
        <text>resolvin E1 + NAD(+) = 18-oxo-resolvin E1 + NADH + H(+)</text>
        <dbReference type="Rhea" id="RHEA:49244"/>
        <dbReference type="ChEBI" id="CHEBI:15378"/>
        <dbReference type="ChEBI" id="CHEBI:57540"/>
        <dbReference type="ChEBI" id="CHEBI:57945"/>
        <dbReference type="ChEBI" id="CHEBI:91000"/>
        <dbReference type="ChEBI" id="CHEBI:91001"/>
    </reaction>
    <physiologicalReaction direction="left-to-right" evidence="21">
        <dbReference type="Rhea" id="RHEA:49245"/>
    </physiologicalReaction>
</comment>
<evidence type="ECO:0000313" key="23">
    <source>
        <dbReference type="RefSeq" id="XP_035824263.1"/>
    </source>
</evidence>
<evidence type="ECO:0000256" key="3">
    <source>
        <dbReference type="ARBA" id="ARBA00038968"/>
    </source>
</evidence>
<dbReference type="EC" id="1.1.1.141" evidence="3"/>
<protein>
    <recommendedName>
        <fullName evidence="5">15-hydroxyprostaglandin dehydrogenase [NAD(+)]</fullName>
        <ecNumber evidence="3">1.1.1.141</ecNumber>
        <ecNumber evidence="4">1.1.1.232</ecNumber>
    </recommendedName>
    <alternativeName>
        <fullName evidence="7">Eicosanoid/docosanoid dehydrogenase [NAD(+)]</fullName>
    </alternativeName>
    <alternativeName>
        <fullName evidence="6">Prostaglandin dehydrogenase 1</fullName>
    </alternativeName>
</protein>
<dbReference type="GeneID" id="101852605"/>
<dbReference type="Pfam" id="PF00106">
    <property type="entry name" value="adh_short"/>
    <property type="match status" value="1"/>
</dbReference>
<comment type="catalytic activity">
    <reaction evidence="14">
        <text>resolvin D1 + NAD(+) = 17-oxoresolvin D1 + NADH + H(+)</text>
        <dbReference type="Rhea" id="RHEA:50128"/>
        <dbReference type="ChEBI" id="CHEBI:15378"/>
        <dbReference type="ChEBI" id="CHEBI:57540"/>
        <dbReference type="ChEBI" id="CHEBI:57945"/>
        <dbReference type="ChEBI" id="CHEBI:132079"/>
        <dbReference type="ChEBI" id="CHEBI:132081"/>
    </reaction>
    <physiologicalReaction direction="left-to-right" evidence="14">
        <dbReference type="Rhea" id="RHEA:50129"/>
    </physiologicalReaction>
</comment>
<dbReference type="InterPro" id="IPR002347">
    <property type="entry name" value="SDR_fam"/>
</dbReference>
<evidence type="ECO:0000256" key="20">
    <source>
        <dbReference type="ARBA" id="ARBA00049151"/>
    </source>
</evidence>
<evidence type="ECO:0000256" key="18">
    <source>
        <dbReference type="ARBA" id="ARBA00048739"/>
    </source>
</evidence>
<sequence length="142" mass="15338">MDVSGKVFFITGGAQGLGKAFAEALLGRGSKVCLGDIDETTGVATSEDFKKRFGEENVRFIAVDVTDDGQFEAAFKEAVSTFGRVDVMVNNAGILTEPEWEKTIQINFLVIYQALATANRAGRAEQNSGDHLQYGQSLMHIA</sequence>
<accession>A0ABM1VPC1</accession>
<evidence type="ECO:0000256" key="10">
    <source>
        <dbReference type="ARBA" id="ARBA00047672"/>
    </source>
</evidence>
<dbReference type="RefSeq" id="XP_035824263.1">
    <property type="nucleotide sequence ID" value="XM_035968370.1"/>
</dbReference>
<dbReference type="PRINTS" id="PR00081">
    <property type="entry name" value="GDHRDH"/>
</dbReference>
<evidence type="ECO:0000313" key="22">
    <source>
        <dbReference type="Proteomes" id="UP000694888"/>
    </source>
</evidence>
<comment type="catalytic activity">
    <reaction evidence="20">
        <text>(15S)-hydroxy-(5Z,8Z,11Z,13E)-eicosatetraenoate + NAD(+) = 15-oxo-(5Z,8Z,11Z,13E)-eicosatetraenoate + NADH + H(+)</text>
        <dbReference type="Rhea" id="RHEA:23260"/>
        <dbReference type="ChEBI" id="CHEBI:15378"/>
        <dbReference type="ChEBI" id="CHEBI:57409"/>
        <dbReference type="ChEBI" id="CHEBI:57410"/>
        <dbReference type="ChEBI" id="CHEBI:57540"/>
        <dbReference type="ChEBI" id="CHEBI:57945"/>
        <dbReference type="EC" id="1.1.1.232"/>
    </reaction>
    <physiologicalReaction direction="left-to-right" evidence="20">
        <dbReference type="Rhea" id="RHEA:23261"/>
    </physiologicalReaction>
</comment>
<evidence type="ECO:0000256" key="16">
    <source>
        <dbReference type="ARBA" id="ARBA00048535"/>
    </source>
</evidence>
<evidence type="ECO:0000256" key="6">
    <source>
        <dbReference type="ARBA" id="ARBA00041812"/>
    </source>
</evidence>
<dbReference type="PANTHER" id="PTHR44229">
    <property type="entry name" value="15-HYDROXYPROSTAGLANDIN DEHYDROGENASE [NAD(+)]"/>
    <property type="match status" value="1"/>
</dbReference>
<gene>
    <name evidence="23" type="primary">LOC101852605</name>
</gene>
<evidence type="ECO:0000256" key="4">
    <source>
        <dbReference type="ARBA" id="ARBA00039060"/>
    </source>
</evidence>
<keyword evidence="22" id="KW-1185">Reference proteome</keyword>
<comment type="catalytic activity">
    <reaction evidence="12">
        <text>15-oxo-(5S,6R)-dihydroxy-(7E,9E,11Z)-eicosatrienoate + NADH + H(+) = (5S,6R,15S)-trihydroxy-(7E,9E,11Z)-eicosatrienoate + NAD(+)</text>
        <dbReference type="Rhea" id="RHEA:41596"/>
        <dbReference type="ChEBI" id="CHEBI:15378"/>
        <dbReference type="ChEBI" id="CHEBI:57540"/>
        <dbReference type="ChEBI" id="CHEBI:57945"/>
        <dbReference type="ChEBI" id="CHEBI:78325"/>
        <dbReference type="ChEBI" id="CHEBI:78329"/>
    </reaction>
    <physiologicalReaction direction="left-to-right" evidence="12">
        <dbReference type="Rhea" id="RHEA:41597"/>
    </physiologicalReaction>
</comment>
<dbReference type="EC" id="1.1.1.232" evidence="4"/>
<comment type="catalytic activity">
    <reaction evidence="19">
        <text>resolvin D2 + NAD(+) = 16-oxoresolvin D2 + NADH + H(+)</text>
        <dbReference type="Rhea" id="RHEA:53588"/>
        <dbReference type="ChEBI" id="CHEBI:15378"/>
        <dbReference type="ChEBI" id="CHEBI:57540"/>
        <dbReference type="ChEBI" id="CHEBI:57945"/>
        <dbReference type="ChEBI" id="CHEBI:133367"/>
        <dbReference type="ChEBI" id="CHEBI:137498"/>
    </reaction>
    <physiologicalReaction direction="left-to-right" evidence="19">
        <dbReference type="Rhea" id="RHEA:53589"/>
    </physiologicalReaction>
</comment>
<comment type="similarity">
    <text evidence="1">Belongs to the short-chain dehydrogenases/reductases (SDR) family.</text>
</comment>
<evidence type="ECO:0000256" key="15">
    <source>
        <dbReference type="ARBA" id="ARBA00048393"/>
    </source>
</evidence>
<name>A0ABM1VPC1_APLCA</name>
<dbReference type="InterPro" id="IPR036291">
    <property type="entry name" value="NAD(P)-bd_dom_sf"/>
</dbReference>
<dbReference type="SUPFAM" id="SSF51735">
    <property type="entry name" value="NAD(P)-binding Rossmann-fold domains"/>
    <property type="match status" value="1"/>
</dbReference>
<evidence type="ECO:0000256" key="9">
    <source>
        <dbReference type="ARBA" id="ARBA00047325"/>
    </source>
</evidence>
<evidence type="ECO:0000256" key="1">
    <source>
        <dbReference type="ARBA" id="ARBA00006484"/>
    </source>
</evidence>
<reference evidence="23" key="1">
    <citation type="submission" date="2025-08" db="UniProtKB">
        <authorList>
            <consortium name="RefSeq"/>
        </authorList>
    </citation>
    <scope>IDENTIFICATION</scope>
</reference>
<evidence type="ECO:0000256" key="13">
    <source>
        <dbReference type="ARBA" id="ARBA00048144"/>
    </source>
</evidence>
<evidence type="ECO:0000256" key="8">
    <source>
        <dbReference type="ARBA" id="ARBA00045705"/>
    </source>
</evidence>
<dbReference type="Gene3D" id="3.40.50.720">
    <property type="entry name" value="NAD(P)-binding Rossmann-like Domain"/>
    <property type="match status" value="1"/>
</dbReference>
<proteinExistence type="inferred from homology"/>
<comment type="catalytic activity">
    <reaction evidence="13">
        <text>(11R)-hydroxy-(5Z,8Z,12E,14Z)-eicosatetraenoate + NAD(+) = 11-oxo-(5Z,8Z,12E,14Z)-eicosatetraenoate + NADH + H(+)</text>
        <dbReference type="Rhea" id="RHEA:48640"/>
        <dbReference type="ChEBI" id="CHEBI:15378"/>
        <dbReference type="ChEBI" id="CHEBI:57540"/>
        <dbReference type="ChEBI" id="CHEBI:57945"/>
        <dbReference type="ChEBI" id="CHEBI:78836"/>
        <dbReference type="ChEBI" id="CHEBI:90697"/>
    </reaction>
    <physiologicalReaction direction="left-to-right" evidence="13">
        <dbReference type="Rhea" id="RHEA:48641"/>
    </physiologicalReaction>
</comment>
<organism evidence="22 23">
    <name type="scientific">Aplysia californica</name>
    <name type="common">California sea hare</name>
    <dbReference type="NCBI Taxonomy" id="6500"/>
    <lineage>
        <taxon>Eukaryota</taxon>
        <taxon>Metazoa</taxon>
        <taxon>Spiralia</taxon>
        <taxon>Lophotrochozoa</taxon>
        <taxon>Mollusca</taxon>
        <taxon>Gastropoda</taxon>
        <taxon>Heterobranchia</taxon>
        <taxon>Euthyneura</taxon>
        <taxon>Tectipleura</taxon>
        <taxon>Aplysiida</taxon>
        <taxon>Aplysioidea</taxon>
        <taxon>Aplysiidae</taxon>
        <taxon>Aplysia</taxon>
    </lineage>
</organism>
<comment type="catalytic activity">
    <reaction evidence="10">
        <text>resolvin D1 + NAD(+) = 8-oxoresolvin D1 + NADH + H(+)</text>
        <dbReference type="Rhea" id="RHEA:50124"/>
        <dbReference type="ChEBI" id="CHEBI:15378"/>
        <dbReference type="ChEBI" id="CHEBI:57540"/>
        <dbReference type="ChEBI" id="CHEBI:57945"/>
        <dbReference type="ChEBI" id="CHEBI:132079"/>
        <dbReference type="ChEBI" id="CHEBI:132080"/>
    </reaction>
    <physiologicalReaction direction="left-to-right" evidence="10">
        <dbReference type="Rhea" id="RHEA:50125"/>
    </physiologicalReaction>
</comment>
<evidence type="ECO:0000256" key="17">
    <source>
        <dbReference type="ARBA" id="ARBA00048611"/>
    </source>
</evidence>
<dbReference type="PANTHER" id="PTHR44229:SF4">
    <property type="entry name" value="15-HYDROXYPROSTAGLANDIN DEHYDROGENASE [NAD(+)]"/>
    <property type="match status" value="1"/>
</dbReference>
<comment type="catalytic activity">
    <reaction evidence="16">
        <text>lipoxin A4 + NAD(+) = 15-oxo-(5S,6R)-dihydroxy-(7E,9E,11Z,13E)-eicosatetraenoate + NADH + H(+)</text>
        <dbReference type="Rhea" id="RHEA:41572"/>
        <dbReference type="ChEBI" id="CHEBI:15378"/>
        <dbReference type="ChEBI" id="CHEBI:57540"/>
        <dbReference type="ChEBI" id="CHEBI:57945"/>
        <dbReference type="ChEBI" id="CHEBI:67026"/>
        <dbReference type="ChEBI" id="CHEBI:78311"/>
    </reaction>
    <physiologicalReaction direction="left-to-right" evidence="16">
        <dbReference type="Rhea" id="RHEA:41573"/>
    </physiologicalReaction>
</comment>
<keyword evidence="2" id="KW-0560">Oxidoreductase</keyword>
<comment type="catalytic activity">
    <reaction evidence="18">
        <text>prostaglandin E2 + NAD(+) = 15-oxoprostaglandin E2 + NADH + H(+)</text>
        <dbReference type="Rhea" id="RHEA:11876"/>
        <dbReference type="ChEBI" id="CHEBI:15378"/>
        <dbReference type="ChEBI" id="CHEBI:57400"/>
        <dbReference type="ChEBI" id="CHEBI:57540"/>
        <dbReference type="ChEBI" id="CHEBI:57945"/>
        <dbReference type="ChEBI" id="CHEBI:606564"/>
        <dbReference type="EC" id="1.1.1.141"/>
    </reaction>
    <physiologicalReaction direction="left-to-right" evidence="18">
        <dbReference type="Rhea" id="RHEA:11877"/>
    </physiologicalReaction>
</comment>
<dbReference type="Proteomes" id="UP000694888">
    <property type="component" value="Unplaced"/>
</dbReference>
<evidence type="ECO:0000256" key="21">
    <source>
        <dbReference type="ARBA" id="ARBA00049188"/>
    </source>
</evidence>
<evidence type="ECO:0000256" key="14">
    <source>
        <dbReference type="ARBA" id="ARBA00048170"/>
    </source>
</evidence>
<evidence type="ECO:0000256" key="2">
    <source>
        <dbReference type="ARBA" id="ARBA00023002"/>
    </source>
</evidence>
<comment type="catalytic activity">
    <reaction evidence="11">
        <text>14-hydroxy-(4Z,7Z,10Z,12E,16Z,19Z)-docosahexaenoate + NAD(+) = 14-oxo-(4Z,7Z,10Z,12E,16Z,19Z)-docosahexaenoate + NADH + H(+)</text>
        <dbReference type="Rhea" id="RHEA:48952"/>
        <dbReference type="ChEBI" id="CHEBI:15378"/>
        <dbReference type="ChEBI" id="CHEBI:57540"/>
        <dbReference type="ChEBI" id="CHEBI:57945"/>
        <dbReference type="ChEBI" id="CHEBI:90866"/>
        <dbReference type="ChEBI" id="CHEBI:90867"/>
    </reaction>
    <physiologicalReaction direction="left-to-right" evidence="11">
        <dbReference type="Rhea" id="RHEA:48953"/>
    </physiologicalReaction>
</comment>
<evidence type="ECO:0000256" key="12">
    <source>
        <dbReference type="ARBA" id="ARBA00048140"/>
    </source>
</evidence>
<comment type="catalytic activity">
    <reaction evidence="17">
        <text>prostaglandin A1 + NAD(+) = 15-oxo-prostaglandin A1 + NADH + H(+)</text>
        <dbReference type="Rhea" id="RHEA:41263"/>
        <dbReference type="ChEBI" id="CHEBI:15378"/>
        <dbReference type="ChEBI" id="CHEBI:57398"/>
        <dbReference type="ChEBI" id="CHEBI:57540"/>
        <dbReference type="ChEBI" id="CHEBI:57945"/>
        <dbReference type="ChEBI" id="CHEBI:85072"/>
    </reaction>
    <physiologicalReaction direction="left-to-right" evidence="17">
        <dbReference type="Rhea" id="RHEA:41264"/>
    </physiologicalReaction>
</comment>
<evidence type="ECO:0000256" key="19">
    <source>
        <dbReference type="ARBA" id="ARBA00048921"/>
    </source>
</evidence>
<comment type="catalytic activity">
    <reaction evidence="9">
        <text>prostaglandin E1 + NAD(+) = 15-oxoprostaglandin E1 + NADH + H(+)</text>
        <dbReference type="Rhea" id="RHEA:16477"/>
        <dbReference type="ChEBI" id="CHEBI:15378"/>
        <dbReference type="ChEBI" id="CHEBI:57397"/>
        <dbReference type="ChEBI" id="CHEBI:57401"/>
        <dbReference type="ChEBI" id="CHEBI:57540"/>
        <dbReference type="ChEBI" id="CHEBI:57945"/>
    </reaction>
    <physiologicalReaction direction="left-to-right" evidence="9">
        <dbReference type="Rhea" id="RHEA:16478"/>
    </physiologicalReaction>
</comment>
<comment type="function">
    <text evidence="8">Catalyzes the NAD-dependent dehydrogenation (oxidation) of a broad array of hydroxylated polyunsaturated fatty acids (mainly eicosanoids and docosanoids, including prostaglandins, lipoxins and resolvins), yielding their corresponding keto (oxo) metabolites. Decreases the levels of the pro-proliferative prostaglandins such as prostaglandin E2 (whose activity is increased in cancer because of an increase in the expression of cyclooxygenase 2) and generates oxo-fatty acid products that can profoundly influence cell function by abrogating pro-inflammatory cytokine expression. Converts resolvins E1, D1 and D2 to their oxo products, which represents a mode of resolvin inactivation. Resolvin E1 plays important roles during the resolution phase of acute inflammation, while resolvins D1 and D2 have a unique role in obesity-induced adipose inflammation.</text>
</comment>
<evidence type="ECO:0000256" key="11">
    <source>
        <dbReference type="ARBA" id="ARBA00048008"/>
    </source>
</evidence>